<protein>
    <submittedName>
        <fullName evidence="1">Uncharacterized protein</fullName>
    </submittedName>
</protein>
<dbReference type="EMBL" id="CM042014">
    <property type="protein sequence ID" value="KAI3723670.1"/>
    <property type="molecule type" value="Genomic_DNA"/>
</dbReference>
<accession>A0ACB9BNW2</accession>
<proteinExistence type="predicted"/>
<evidence type="ECO:0000313" key="1">
    <source>
        <dbReference type="EMBL" id="KAI3723670.1"/>
    </source>
</evidence>
<dbReference type="Proteomes" id="UP001055811">
    <property type="component" value="Linkage Group LG06"/>
</dbReference>
<sequence length="308" mass="35079">MLSRMLKYRLERRNIEQRVTFLNDLHSKWKVVVSTVTAHEQFKTYTLAKLVGILKSHEDEVTKEYKLVTSMGSLALVAKGKKAIEEDDEDGAVEVWSTDSKDEETSASFFAAKLVSEQVKECETVVNKMKEDEIDADCYKCETIVSSDDVFDSYRVGLEKIEKISLNVSEFDESEMSEISVEDEIDCSVFTKENEEPKKRLISENSIEFVRIVENKGSNVLNEQATVFHKVKTVPNQLFVETGLDIKHTSELTVLVNNDSADGCDALFWSEPVDNEDEMKGLSEMTSTWKSKGKYISKPLNRIDFFSQ</sequence>
<comment type="caution">
    <text evidence="1">The sequence shown here is derived from an EMBL/GenBank/DDBJ whole genome shotgun (WGS) entry which is preliminary data.</text>
</comment>
<reference evidence="1 2" key="2">
    <citation type="journal article" date="2022" name="Mol. Ecol. Resour.">
        <title>The genomes of chicory, endive, great burdock and yacon provide insights into Asteraceae paleo-polyploidization history and plant inulin production.</title>
        <authorList>
            <person name="Fan W."/>
            <person name="Wang S."/>
            <person name="Wang H."/>
            <person name="Wang A."/>
            <person name="Jiang F."/>
            <person name="Liu H."/>
            <person name="Zhao H."/>
            <person name="Xu D."/>
            <person name="Zhang Y."/>
        </authorList>
    </citation>
    <scope>NUCLEOTIDE SEQUENCE [LARGE SCALE GENOMIC DNA]</scope>
    <source>
        <strain evidence="2">cv. Punajuju</strain>
        <tissue evidence="1">Leaves</tissue>
    </source>
</reference>
<keyword evidence="2" id="KW-1185">Reference proteome</keyword>
<evidence type="ECO:0000313" key="2">
    <source>
        <dbReference type="Proteomes" id="UP001055811"/>
    </source>
</evidence>
<name>A0ACB9BNW2_CICIN</name>
<reference evidence="2" key="1">
    <citation type="journal article" date="2022" name="Mol. Ecol. Resour.">
        <title>The genomes of chicory, endive, great burdock and yacon provide insights into Asteraceae palaeo-polyploidization history and plant inulin production.</title>
        <authorList>
            <person name="Fan W."/>
            <person name="Wang S."/>
            <person name="Wang H."/>
            <person name="Wang A."/>
            <person name="Jiang F."/>
            <person name="Liu H."/>
            <person name="Zhao H."/>
            <person name="Xu D."/>
            <person name="Zhang Y."/>
        </authorList>
    </citation>
    <scope>NUCLEOTIDE SEQUENCE [LARGE SCALE GENOMIC DNA]</scope>
    <source>
        <strain evidence="2">cv. Punajuju</strain>
    </source>
</reference>
<organism evidence="1 2">
    <name type="scientific">Cichorium intybus</name>
    <name type="common">Chicory</name>
    <dbReference type="NCBI Taxonomy" id="13427"/>
    <lineage>
        <taxon>Eukaryota</taxon>
        <taxon>Viridiplantae</taxon>
        <taxon>Streptophyta</taxon>
        <taxon>Embryophyta</taxon>
        <taxon>Tracheophyta</taxon>
        <taxon>Spermatophyta</taxon>
        <taxon>Magnoliopsida</taxon>
        <taxon>eudicotyledons</taxon>
        <taxon>Gunneridae</taxon>
        <taxon>Pentapetalae</taxon>
        <taxon>asterids</taxon>
        <taxon>campanulids</taxon>
        <taxon>Asterales</taxon>
        <taxon>Asteraceae</taxon>
        <taxon>Cichorioideae</taxon>
        <taxon>Cichorieae</taxon>
        <taxon>Cichoriinae</taxon>
        <taxon>Cichorium</taxon>
    </lineage>
</organism>
<gene>
    <name evidence="1" type="ORF">L2E82_35425</name>
</gene>